<feature type="compositionally biased region" description="Polar residues" evidence="1">
    <location>
        <begin position="12"/>
        <end position="24"/>
    </location>
</feature>
<name>A0A382L826_9ZZZZ</name>
<sequence>VDHPLFPDRPSAPSSTGRSYSAGASTERIASGLQGPIRLWTSVSRQRHFTVFQRALHGGEI</sequence>
<feature type="non-terminal residue" evidence="2">
    <location>
        <position position="1"/>
    </location>
</feature>
<protein>
    <submittedName>
        <fullName evidence="2">Uncharacterized protein</fullName>
    </submittedName>
</protein>
<evidence type="ECO:0000313" key="2">
    <source>
        <dbReference type="EMBL" id="SVC32866.1"/>
    </source>
</evidence>
<dbReference type="EMBL" id="UINC01085377">
    <property type="protein sequence ID" value="SVC32866.1"/>
    <property type="molecule type" value="Genomic_DNA"/>
</dbReference>
<dbReference type="AlphaFoldDB" id="A0A382L826"/>
<reference evidence="2" key="1">
    <citation type="submission" date="2018-05" db="EMBL/GenBank/DDBJ databases">
        <authorList>
            <person name="Lanie J.A."/>
            <person name="Ng W.-L."/>
            <person name="Kazmierczak K.M."/>
            <person name="Andrzejewski T.M."/>
            <person name="Davidsen T.M."/>
            <person name="Wayne K.J."/>
            <person name="Tettelin H."/>
            <person name="Glass J.I."/>
            <person name="Rusch D."/>
            <person name="Podicherti R."/>
            <person name="Tsui H.-C.T."/>
            <person name="Winkler M.E."/>
        </authorList>
    </citation>
    <scope>NUCLEOTIDE SEQUENCE</scope>
</reference>
<organism evidence="2">
    <name type="scientific">marine metagenome</name>
    <dbReference type="NCBI Taxonomy" id="408172"/>
    <lineage>
        <taxon>unclassified sequences</taxon>
        <taxon>metagenomes</taxon>
        <taxon>ecological metagenomes</taxon>
    </lineage>
</organism>
<proteinExistence type="predicted"/>
<accession>A0A382L826</accession>
<feature type="region of interest" description="Disordered" evidence="1">
    <location>
        <begin position="1"/>
        <end position="27"/>
    </location>
</feature>
<gene>
    <name evidence="2" type="ORF">METZ01_LOCUS285720</name>
</gene>
<evidence type="ECO:0000256" key="1">
    <source>
        <dbReference type="SAM" id="MobiDB-lite"/>
    </source>
</evidence>